<organism evidence="2">
    <name type="scientific">Harpegnathos saltator</name>
    <name type="common">Jerdon's jumping ant</name>
    <dbReference type="NCBI Taxonomy" id="610380"/>
    <lineage>
        <taxon>Eukaryota</taxon>
        <taxon>Metazoa</taxon>
        <taxon>Ecdysozoa</taxon>
        <taxon>Arthropoda</taxon>
        <taxon>Hexapoda</taxon>
        <taxon>Insecta</taxon>
        <taxon>Pterygota</taxon>
        <taxon>Neoptera</taxon>
        <taxon>Endopterygota</taxon>
        <taxon>Hymenoptera</taxon>
        <taxon>Apocrita</taxon>
        <taxon>Aculeata</taxon>
        <taxon>Formicoidea</taxon>
        <taxon>Formicidae</taxon>
        <taxon>Ponerinae</taxon>
        <taxon>Ponerini</taxon>
        <taxon>Harpegnathos</taxon>
    </lineage>
</organism>
<evidence type="ECO:0000313" key="1">
    <source>
        <dbReference type="EMBL" id="EFN88687.1"/>
    </source>
</evidence>
<proteinExistence type="predicted"/>
<gene>
    <name evidence="1" type="ORF">EAI_12539</name>
</gene>
<evidence type="ECO:0000313" key="2">
    <source>
        <dbReference type="Proteomes" id="UP000008237"/>
    </source>
</evidence>
<dbReference type="InParanoid" id="E2B6J5"/>
<sequence length="77" mass="9042">MNAVSRSPQPLQINRSKRTLLEKALEKARQGDKAPGKFLTEHQEWIRVTKLRSSFNRLYRNDIVPSRLVMEILDTKH</sequence>
<dbReference type="EMBL" id="GL445975">
    <property type="protein sequence ID" value="EFN88687.1"/>
    <property type="molecule type" value="Genomic_DNA"/>
</dbReference>
<dbReference type="Proteomes" id="UP000008237">
    <property type="component" value="Unassembled WGS sequence"/>
</dbReference>
<protein>
    <submittedName>
        <fullName evidence="1">Uncharacterized protein</fullName>
    </submittedName>
</protein>
<keyword evidence="2" id="KW-1185">Reference proteome</keyword>
<name>E2B6J5_HARSA</name>
<accession>E2B6J5</accession>
<reference evidence="1 2" key="1">
    <citation type="journal article" date="2010" name="Science">
        <title>Genomic comparison of the ants Camponotus floridanus and Harpegnathos saltator.</title>
        <authorList>
            <person name="Bonasio R."/>
            <person name="Zhang G."/>
            <person name="Ye C."/>
            <person name="Mutti N.S."/>
            <person name="Fang X."/>
            <person name="Qin N."/>
            <person name="Donahue G."/>
            <person name="Yang P."/>
            <person name="Li Q."/>
            <person name="Li C."/>
            <person name="Zhang P."/>
            <person name="Huang Z."/>
            <person name="Berger S.L."/>
            <person name="Reinberg D."/>
            <person name="Wang J."/>
            <person name="Liebig J."/>
        </authorList>
    </citation>
    <scope>NUCLEOTIDE SEQUENCE [LARGE SCALE GENOMIC DNA]</scope>
    <source>
        <strain evidence="1 2">R22 G/1</strain>
    </source>
</reference>
<dbReference type="AlphaFoldDB" id="E2B6J5"/>